<protein>
    <recommendedName>
        <fullName evidence="6">Exodeoxyribonuclease 7 small subunit</fullName>
        <ecNumber evidence="6">3.1.11.6</ecNumber>
    </recommendedName>
    <alternativeName>
        <fullName evidence="6">Exodeoxyribonuclease VII small subunit</fullName>
        <shortName evidence="6">Exonuclease VII small subunit</shortName>
    </alternativeName>
</protein>
<keyword evidence="8" id="KW-1185">Reference proteome</keyword>
<dbReference type="SUPFAM" id="SSF116842">
    <property type="entry name" value="XseB-like"/>
    <property type="match status" value="1"/>
</dbReference>
<sequence length="81" mass="8920">MAAKKENFEDQLKRLQSVVEQLERGDQPLEKGVALYKEGIALAKACRDQLEKARNEIALFSEGALQPFGVSEDAEDDPAGD</sequence>
<evidence type="ECO:0000256" key="3">
    <source>
        <dbReference type="ARBA" id="ARBA00022722"/>
    </source>
</evidence>
<evidence type="ECO:0000256" key="5">
    <source>
        <dbReference type="ARBA" id="ARBA00022839"/>
    </source>
</evidence>
<dbReference type="PANTHER" id="PTHR34137:SF1">
    <property type="entry name" value="EXODEOXYRIBONUCLEASE 7 SMALL SUBUNIT"/>
    <property type="match status" value="1"/>
</dbReference>
<evidence type="ECO:0000256" key="4">
    <source>
        <dbReference type="ARBA" id="ARBA00022801"/>
    </source>
</evidence>
<accession>A0A7J0BQ86</accession>
<dbReference type="AlphaFoldDB" id="A0A7J0BQ86"/>
<evidence type="ECO:0000256" key="6">
    <source>
        <dbReference type="HAMAP-Rule" id="MF_00337"/>
    </source>
</evidence>
<evidence type="ECO:0000256" key="2">
    <source>
        <dbReference type="ARBA" id="ARBA00022490"/>
    </source>
</evidence>
<dbReference type="Gene3D" id="1.10.287.1040">
    <property type="entry name" value="Exonuclease VII, small subunit"/>
    <property type="match status" value="1"/>
</dbReference>
<comment type="similarity">
    <text evidence="1 6">Belongs to the XseB family.</text>
</comment>
<dbReference type="PIRSF" id="PIRSF006488">
    <property type="entry name" value="Exonuc_VII_S"/>
    <property type="match status" value="1"/>
</dbReference>
<evidence type="ECO:0000313" key="8">
    <source>
        <dbReference type="Proteomes" id="UP000503820"/>
    </source>
</evidence>
<comment type="subunit">
    <text evidence="6">Heterooligomer composed of large and small subunits.</text>
</comment>
<comment type="function">
    <text evidence="6">Bidirectionally degrades single-stranded DNA into large acid-insoluble oligonucleotides, which are then degraded further into small acid-soluble oligonucleotides.</text>
</comment>
<dbReference type="GO" id="GO:0009318">
    <property type="term" value="C:exodeoxyribonuclease VII complex"/>
    <property type="evidence" value="ECO:0007669"/>
    <property type="project" value="UniProtKB-UniRule"/>
</dbReference>
<comment type="caution">
    <text evidence="7">The sequence shown here is derived from an EMBL/GenBank/DDBJ whole genome shotgun (WGS) entry which is preliminary data.</text>
</comment>
<organism evidence="7 8">
    <name type="scientific">Desulfovibrio psychrotolerans</name>
    <dbReference type="NCBI Taxonomy" id="415242"/>
    <lineage>
        <taxon>Bacteria</taxon>
        <taxon>Pseudomonadati</taxon>
        <taxon>Thermodesulfobacteriota</taxon>
        <taxon>Desulfovibrionia</taxon>
        <taxon>Desulfovibrionales</taxon>
        <taxon>Desulfovibrionaceae</taxon>
        <taxon>Desulfovibrio</taxon>
    </lineage>
</organism>
<name>A0A7J0BQ86_9BACT</name>
<dbReference type="Pfam" id="PF02609">
    <property type="entry name" value="Exonuc_VII_S"/>
    <property type="match status" value="1"/>
</dbReference>
<dbReference type="InterPro" id="IPR003761">
    <property type="entry name" value="Exonuc_VII_S"/>
</dbReference>
<dbReference type="EC" id="3.1.11.6" evidence="6"/>
<comment type="subcellular location">
    <subcellularLocation>
        <location evidence="6">Cytoplasm</location>
    </subcellularLocation>
</comment>
<comment type="catalytic activity">
    <reaction evidence="6">
        <text>Exonucleolytic cleavage in either 5'- to 3'- or 3'- to 5'-direction to yield nucleoside 5'-phosphates.</text>
        <dbReference type="EC" id="3.1.11.6"/>
    </reaction>
</comment>
<dbReference type="InterPro" id="IPR037004">
    <property type="entry name" value="Exonuc_VII_ssu_sf"/>
</dbReference>
<dbReference type="GO" id="GO:0005829">
    <property type="term" value="C:cytosol"/>
    <property type="evidence" value="ECO:0007669"/>
    <property type="project" value="TreeGrafter"/>
</dbReference>
<dbReference type="GO" id="GO:0006308">
    <property type="term" value="P:DNA catabolic process"/>
    <property type="evidence" value="ECO:0007669"/>
    <property type="project" value="UniProtKB-UniRule"/>
</dbReference>
<dbReference type="Proteomes" id="UP000503820">
    <property type="component" value="Unassembled WGS sequence"/>
</dbReference>
<dbReference type="PANTHER" id="PTHR34137">
    <property type="entry name" value="EXODEOXYRIBONUCLEASE 7 SMALL SUBUNIT"/>
    <property type="match status" value="1"/>
</dbReference>
<dbReference type="EMBL" id="BLVP01000001">
    <property type="protein sequence ID" value="GFM35873.1"/>
    <property type="molecule type" value="Genomic_DNA"/>
</dbReference>
<keyword evidence="2 6" id="KW-0963">Cytoplasm</keyword>
<dbReference type="RefSeq" id="WP_174408535.1">
    <property type="nucleotide sequence ID" value="NZ_BLVP01000001.1"/>
</dbReference>
<proteinExistence type="inferred from homology"/>
<dbReference type="GO" id="GO:0008855">
    <property type="term" value="F:exodeoxyribonuclease VII activity"/>
    <property type="evidence" value="ECO:0007669"/>
    <property type="project" value="UniProtKB-UniRule"/>
</dbReference>
<reference evidence="7 8" key="1">
    <citation type="submission" date="2020-05" db="EMBL/GenBank/DDBJ databases">
        <title>Draft genome sequence of Desulfovibrio psychrotolerans JS1T.</title>
        <authorList>
            <person name="Ueno A."/>
            <person name="Tamazawa S."/>
            <person name="Tamamura S."/>
            <person name="Murakami T."/>
            <person name="Kiyama T."/>
            <person name="Inomata H."/>
            <person name="Amano Y."/>
            <person name="Miyakawa K."/>
            <person name="Tamaki H."/>
            <person name="Naganuma T."/>
            <person name="Kaneko K."/>
        </authorList>
    </citation>
    <scope>NUCLEOTIDE SEQUENCE [LARGE SCALE GENOMIC DNA]</scope>
    <source>
        <strain evidence="7 8">JS1</strain>
    </source>
</reference>
<dbReference type="NCBIfam" id="NF010670">
    <property type="entry name" value="PRK14067.1"/>
    <property type="match status" value="1"/>
</dbReference>
<gene>
    <name evidence="6 7" type="primary">xseB</name>
    <name evidence="7" type="ORF">DSM19430T_05570</name>
</gene>
<keyword evidence="4 6" id="KW-0378">Hydrolase</keyword>
<dbReference type="NCBIfam" id="TIGR01280">
    <property type="entry name" value="xseB"/>
    <property type="match status" value="1"/>
</dbReference>
<keyword evidence="5 6" id="KW-0269">Exonuclease</keyword>
<evidence type="ECO:0000313" key="7">
    <source>
        <dbReference type="EMBL" id="GFM35873.1"/>
    </source>
</evidence>
<dbReference type="HAMAP" id="MF_00337">
    <property type="entry name" value="Exonuc_7_S"/>
    <property type="match status" value="1"/>
</dbReference>
<keyword evidence="3 6" id="KW-0540">Nuclease</keyword>
<evidence type="ECO:0000256" key="1">
    <source>
        <dbReference type="ARBA" id="ARBA00009998"/>
    </source>
</evidence>